<feature type="region of interest" description="Disordered" evidence="1">
    <location>
        <begin position="168"/>
        <end position="273"/>
    </location>
</feature>
<sequence length="476" mass="53517">MLAAIFAKSVHLLIQKLDRLSIEANRQTGLDTENSQNENNAALLLECLGIEQWLSIQHTFATSGEEVTLSLIRKLHGELPNIMEADLIDEARSEKHAAMIGTVLSWVDSDKNTVATISESKSEESTVDPSSQLRANPLLSMDTLSTEEQAFCNESMESLKTDSTADLSLINEDGDPYVPTDSYRPPRKRGDRHKKRGDRLENGATASKTGRPPQIWDDRRENGTTVQKTVDRHKNGATAVKTGRPPQKRRDRAKSDRPPRKRGDRHETRRLPRKLGYRFKNRATAAFNVAVCLENGATLSTCNGSPRFRSGSPRCWGGSPRFRGDRPVGRRENTAGRPVFSLGLKWEKNGYFHGDLHVLQGDRRVFQGDRHVYRAIAPLNKGIAQSTERSPRFEATDVIETDRRESWRPAAFWCESPRFAAVRHVSQRSPRFAAVLTIRTGAAFLRRSVTIRGDRPVFAAVRHDLRRSPRFRGGPP</sequence>
<evidence type="ECO:0000313" key="2">
    <source>
        <dbReference type="EMBL" id="KAL3701755.1"/>
    </source>
</evidence>
<keyword evidence="3" id="KW-1185">Reference proteome</keyword>
<accession>A0ABD3IH41</accession>
<dbReference type="Proteomes" id="UP001633002">
    <property type="component" value="Unassembled WGS sequence"/>
</dbReference>
<reference evidence="2 3" key="1">
    <citation type="submission" date="2024-09" db="EMBL/GenBank/DDBJ databases">
        <title>Chromosome-scale assembly of Riccia sorocarpa.</title>
        <authorList>
            <person name="Paukszto L."/>
        </authorList>
    </citation>
    <scope>NUCLEOTIDE SEQUENCE [LARGE SCALE GENOMIC DNA]</scope>
    <source>
        <strain evidence="2">LP-2024</strain>
        <tissue evidence="2">Aerial parts of the thallus</tissue>
    </source>
</reference>
<feature type="compositionally biased region" description="Basic residues" evidence="1">
    <location>
        <begin position="185"/>
        <end position="197"/>
    </location>
</feature>
<evidence type="ECO:0000313" key="3">
    <source>
        <dbReference type="Proteomes" id="UP001633002"/>
    </source>
</evidence>
<protein>
    <submittedName>
        <fullName evidence="2">Uncharacterized protein</fullName>
    </submittedName>
</protein>
<dbReference type="EMBL" id="JBJQOH010000001">
    <property type="protein sequence ID" value="KAL3701755.1"/>
    <property type="molecule type" value="Genomic_DNA"/>
</dbReference>
<name>A0ABD3IH41_9MARC</name>
<comment type="caution">
    <text evidence="2">The sequence shown here is derived from an EMBL/GenBank/DDBJ whole genome shotgun (WGS) entry which is preliminary data.</text>
</comment>
<dbReference type="AlphaFoldDB" id="A0ABD3IH41"/>
<proteinExistence type="predicted"/>
<evidence type="ECO:0000256" key="1">
    <source>
        <dbReference type="SAM" id="MobiDB-lite"/>
    </source>
</evidence>
<organism evidence="2 3">
    <name type="scientific">Riccia sorocarpa</name>
    <dbReference type="NCBI Taxonomy" id="122646"/>
    <lineage>
        <taxon>Eukaryota</taxon>
        <taxon>Viridiplantae</taxon>
        <taxon>Streptophyta</taxon>
        <taxon>Embryophyta</taxon>
        <taxon>Marchantiophyta</taxon>
        <taxon>Marchantiopsida</taxon>
        <taxon>Marchantiidae</taxon>
        <taxon>Marchantiales</taxon>
        <taxon>Ricciaceae</taxon>
        <taxon>Riccia</taxon>
    </lineage>
</organism>
<gene>
    <name evidence="2" type="ORF">R1sor_019777</name>
</gene>